<dbReference type="OrthoDB" id="9816215at2"/>
<dbReference type="InterPro" id="IPR028082">
    <property type="entry name" value="Peripla_BP_I"/>
</dbReference>
<dbReference type="GO" id="GO:0000976">
    <property type="term" value="F:transcription cis-regulatory region binding"/>
    <property type="evidence" value="ECO:0007669"/>
    <property type="project" value="TreeGrafter"/>
</dbReference>
<dbReference type="CDD" id="cd01392">
    <property type="entry name" value="HTH_LacI"/>
    <property type="match status" value="1"/>
</dbReference>
<dbReference type="AlphaFoldDB" id="A0A0K0XGU3"/>
<proteinExistence type="predicted"/>
<evidence type="ECO:0000256" key="1">
    <source>
        <dbReference type="ARBA" id="ARBA00022491"/>
    </source>
</evidence>
<keyword evidence="4" id="KW-0804">Transcription</keyword>
<dbReference type="PANTHER" id="PTHR30146:SF148">
    <property type="entry name" value="HTH-TYPE TRANSCRIPTIONAL REPRESSOR PURR-RELATED"/>
    <property type="match status" value="1"/>
</dbReference>
<dbReference type="SUPFAM" id="SSF53822">
    <property type="entry name" value="Periplasmic binding protein-like I"/>
    <property type="match status" value="1"/>
</dbReference>
<dbReference type="Pfam" id="PF00356">
    <property type="entry name" value="LacI"/>
    <property type="match status" value="1"/>
</dbReference>
<dbReference type="KEGG" id="mgo:AFA91_25080"/>
<dbReference type="STRING" id="134601.AFA91_25080"/>
<dbReference type="PATRIC" id="fig|134601.6.peg.5184"/>
<gene>
    <name evidence="6" type="ORF">AFA91_25080</name>
</gene>
<name>A0A0K0XGU3_MYCGD</name>
<evidence type="ECO:0000256" key="2">
    <source>
        <dbReference type="ARBA" id="ARBA00023015"/>
    </source>
</evidence>
<dbReference type="InterPro" id="IPR000843">
    <property type="entry name" value="HTH_LacI"/>
</dbReference>
<dbReference type="InterPro" id="IPR046335">
    <property type="entry name" value="LacI/GalR-like_sensor"/>
</dbReference>
<organism evidence="6 7">
    <name type="scientific">Mycolicibacterium goodii</name>
    <name type="common">Mycobacterium goodii</name>
    <dbReference type="NCBI Taxonomy" id="134601"/>
    <lineage>
        <taxon>Bacteria</taxon>
        <taxon>Bacillati</taxon>
        <taxon>Actinomycetota</taxon>
        <taxon>Actinomycetes</taxon>
        <taxon>Mycobacteriales</taxon>
        <taxon>Mycobacteriaceae</taxon>
        <taxon>Mycolicibacterium</taxon>
    </lineage>
</organism>
<dbReference type="PANTHER" id="PTHR30146">
    <property type="entry name" value="LACI-RELATED TRANSCRIPTIONAL REPRESSOR"/>
    <property type="match status" value="1"/>
</dbReference>
<dbReference type="GO" id="GO:0003700">
    <property type="term" value="F:DNA-binding transcription factor activity"/>
    <property type="evidence" value="ECO:0007669"/>
    <property type="project" value="TreeGrafter"/>
</dbReference>
<dbReference type="SMART" id="SM00354">
    <property type="entry name" value="HTH_LACI"/>
    <property type="match status" value="1"/>
</dbReference>
<dbReference type="RefSeq" id="WP_049749021.1">
    <property type="nucleotide sequence ID" value="NZ_CP012150.1"/>
</dbReference>
<dbReference type="EMBL" id="CP012150">
    <property type="protein sequence ID" value="AKS36628.1"/>
    <property type="molecule type" value="Genomic_DNA"/>
</dbReference>
<dbReference type="SUPFAM" id="SSF47413">
    <property type="entry name" value="lambda repressor-like DNA-binding domains"/>
    <property type="match status" value="1"/>
</dbReference>
<keyword evidence="1" id="KW-0678">Repressor</keyword>
<dbReference type="CDD" id="cd06267">
    <property type="entry name" value="PBP1_LacI_sugar_binding-like"/>
    <property type="match status" value="1"/>
</dbReference>
<evidence type="ECO:0000259" key="5">
    <source>
        <dbReference type="PROSITE" id="PS50932"/>
    </source>
</evidence>
<dbReference type="PROSITE" id="PS50932">
    <property type="entry name" value="HTH_LACI_2"/>
    <property type="match status" value="1"/>
</dbReference>
<dbReference type="Gene3D" id="3.40.50.2300">
    <property type="match status" value="2"/>
</dbReference>
<keyword evidence="3" id="KW-0238">DNA-binding</keyword>
<reference evidence="6 7" key="1">
    <citation type="submission" date="2015-07" db="EMBL/GenBank/DDBJ databases">
        <title>Complete genome sequence of Mycobacterium goodii X7B, a facultative thermophilic biodesulfurizing bacterium.</title>
        <authorList>
            <person name="Yu B."/>
            <person name="Li F."/>
            <person name="Xu P."/>
        </authorList>
    </citation>
    <scope>NUCLEOTIDE SEQUENCE [LARGE SCALE GENOMIC DNA]</scope>
    <source>
        <strain evidence="6 7">X7B</strain>
    </source>
</reference>
<dbReference type="InterPro" id="IPR010982">
    <property type="entry name" value="Lambda_DNA-bd_dom_sf"/>
</dbReference>
<dbReference type="Pfam" id="PF13377">
    <property type="entry name" value="Peripla_BP_3"/>
    <property type="match status" value="1"/>
</dbReference>
<accession>A0A0K0XGU3</accession>
<keyword evidence="2" id="KW-0805">Transcription regulation</keyword>
<evidence type="ECO:0000313" key="6">
    <source>
        <dbReference type="EMBL" id="AKS36628.1"/>
    </source>
</evidence>
<sequence length="339" mass="35707">MTGPGKRRRPTLADVADMVGVDPSLVSRVLRNDPRGFASSSTRERIVEAAEQIGYRANAAARGLRSSRTMALGLLLPGFTSPVYAAIVRGVEARAKQHGYGLVLGTHAAGDPHETMTSMLMHGSVDALLVASGRIEDRTLRRLVQEVPQTVVLVNRQVRGISASVVLRDADAAAVAVRHLVELGHRRICGVFGPATLDTMVRRRHGFVGECTAAGVEGAVIELAERDHAAGFEGAMRALGRGIRPTAIVAATFPMAVGVLAALHQRGIAVPSEMSVLALHDDSLASYLVPPLTAVWLPTERLGAEAVELAIAMVGGGQPRRVVVPDEPHIVGRGSTAAP</sequence>
<protein>
    <submittedName>
        <fullName evidence="6">LacI family transcriptional regulator</fullName>
    </submittedName>
</protein>
<feature type="domain" description="HTH lacI-type" evidence="5">
    <location>
        <begin position="10"/>
        <end position="66"/>
    </location>
</feature>
<dbReference type="Gene3D" id="1.10.260.40">
    <property type="entry name" value="lambda repressor-like DNA-binding domains"/>
    <property type="match status" value="1"/>
</dbReference>
<dbReference type="Proteomes" id="UP000062255">
    <property type="component" value="Chromosome"/>
</dbReference>
<evidence type="ECO:0000256" key="4">
    <source>
        <dbReference type="ARBA" id="ARBA00023163"/>
    </source>
</evidence>
<evidence type="ECO:0000313" key="7">
    <source>
        <dbReference type="Proteomes" id="UP000062255"/>
    </source>
</evidence>
<evidence type="ECO:0000256" key="3">
    <source>
        <dbReference type="ARBA" id="ARBA00023125"/>
    </source>
</evidence>